<feature type="transmembrane region" description="Helical" evidence="5">
    <location>
        <begin position="201"/>
        <end position="218"/>
    </location>
</feature>
<keyword evidence="3 5" id="KW-1133">Transmembrane helix</keyword>
<organism evidence="7">
    <name type="scientific">Solibacter usitatus (strain Ellin6076)</name>
    <dbReference type="NCBI Taxonomy" id="234267"/>
    <lineage>
        <taxon>Bacteria</taxon>
        <taxon>Pseudomonadati</taxon>
        <taxon>Acidobacteriota</taxon>
        <taxon>Terriglobia</taxon>
        <taxon>Bryobacterales</taxon>
        <taxon>Solibacteraceae</taxon>
        <taxon>Candidatus Solibacter</taxon>
    </lineage>
</organism>
<dbReference type="eggNOG" id="COG0659">
    <property type="taxonomic scope" value="Bacteria"/>
</dbReference>
<dbReference type="InParanoid" id="Q021R2"/>
<feature type="transmembrane region" description="Helical" evidence="5">
    <location>
        <begin position="73"/>
        <end position="90"/>
    </location>
</feature>
<evidence type="ECO:0000256" key="4">
    <source>
        <dbReference type="ARBA" id="ARBA00023136"/>
    </source>
</evidence>
<reference evidence="7" key="1">
    <citation type="submission" date="2006-10" db="EMBL/GenBank/DDBJ databases">
        <title>Complete sequence of Solibacter usitatus Ellin6076.</title>
        <authorList>
            <consortium name="US DOE Joint Genome Institute"/>
            <person name="Copeland A."/>
            <person name="Lucas S."/>
            <person name="Lapidus A."/>
            <person name="Barry K."/>
            <person name="Detter J.C."/>
            <person name="Glavina del Rio T."/>
            <person name="Hammon N."/>
            <person name="Israni S."/>
            <person name="Dalin E."/>
            <person name="Tice H."/>
            <person name="Pitluck S."/>
            <person name="Thompson L.S."/>
            <person name="Brettin T."/>
            <person name="Bruce D."/>
            <person name="Han C."/>
            <person name="Tapia R."/>
            <person name="Gilna P."/>
            <person name="Schmutz J."/>
            <person name="Larimer F."/>
            <person name="Land M."/>
            <person name="Hauser L."/>
            <person name="Kyrpides N."/>
            <person name="Mikhailova N."/>
            <person name="Janssen P.H."/>
            <person name="Kuske C.R."/>
            <person name="Richardson P."/>
        </authorList>
    </citation>
    <scope>NUCLEOTIDE SEQUENCE</scope>
    <source>
        <strain evidence="7">Ellin6076</strain>
    </source>
</reference>
<feature type="transmembrane region" description="Helical" evidence="5">
    <location>
        <begin position="248"/>
        <end position="270"/>
    </location>
</feature>
<feature type="transmembrane region" description="Helical" evidence="5">
    <location>
        <begin position="48"/>
        <end position="67"/>
    </location>
</feature>
<feature type="transmembrane region" description="Helical" evidence="5">
    <location>
        <begin position="20"/>
        <end position="41"/>
    </location>
</feature>
<gene>
    <name evidence="7" type="ordered locus">Acid_3340</name>
</gene>
<keyword evidence="4 5" id="KW-0472">Membrane</keyword>
<evidence type="ECO:0000256" key="5">
    <source>
        <dbReference type="SAM" id="Phobius"/>
    </source>
</evidence>
<comment type="subcellular location">
    <subcellularLocation>
        <location evidence="1">Membrane</location>
        <topology evidence="1">Multi-pass membrane protein</topology>
    </subcellularLocation>
</comment>
<dbReference type="STRING" id="234267.Acid_3340"/>
<evidence type="ECO:0000256" key="1">
    <source>
        <dbReference type="ARBA" id="ARBA00004141"/>
    </source>
</evidence>
<dbReference type="EMBL" id="CP000473">
    <property type="protein sequence ID" value="ABJ84313.1"/>
    <property type="molecule type" value="Genomic_DNA"/>
</dbReference>
<sequence length="427" mass="43918">MNLRAKLGLGSHGAERYGWTQLLGDCSGGVIAALIALPYGLAMASLMGLPPVLGVFTSILTAPVIALFGRNPVLIGGTASATVPFLALAARQHGVAGAAQLSILASAFMLLFAVTGLGRHMAKVPHAVVTGFSCGIGGMMLISQLDIMFGLATPMGRSAGSAVAQLASVVNRLGEARMVPLVLGLAVILVATVAARISPHAPAPLIGVVLAFAIARFFGFREKEVGVLPAMLPPVVGFAWKWKDTLAMLPSAAALAFVSSVNILITSRVVEHFRGKHKRMKASDADAELGAYGLANCVAGAFGAPMSVGIPARSLAVVRCGGTTALANLLHAAVLLVILWLGSGIVSHIPIPALAGVTAWMGLCLLDWSAWHRLPRMARVDAAAFLLTAASVLAVNAVLAVALGCSLYGVHALWARRVRPANVPEAV</sequence>
<protein>
    <submittedName>
        <fullName evidence="7">Sulphate transporter</fullName>
    </submittedName>
</protein>
<dbReference type="HOGENOM" id="CLU_003182_2_0_0"/>
<feature type="transmembrane region" description="Helical" evidence="5">
    <location>
        <begin position="353"/>
        <end position="371"/>
    </location>
</feature>
<feature type="transmembrane region" description="Helical" evidence="5">
    <location>
        <begin position="97"/>
        <end position="118"/>
    </location>
</feature>
<dbReference type="GO" id="GO:0016020">
    <property type="term" value="C:membrane"/>
    <property type="evidence" value="ECO:0007669"/>
    <property type="project" value="UniProtKB-SubCell"/>
</dbReference>
<feature type="transmembrane region" description="Helical" evidence="5">
    <location>
        <begin position="291"/>
        <end position="310"/>
    </location>
</feature>
<dbReference type="PANTHER" id="PTHR11814">
    <property type="entry name" value="SULFATE TRANSPORTER"/>
    <property type="match status" value="1"/>
</dbReference>
<feature type="transmembrane region" description="Helical" evidence="5">
    <location>
        <begin position="383"/>
        <end position="410"/>
    </location>
</feature>
<accession>Q021R2</accession>
<keyword evidence="2 5" id="KW-0812">Transmembrane</keyword>
<feature type="domain" description="SLC26A/SulP transporter" evidence="6">
    <location>
        <begin position="22"/>
        <end position="387"/>
    </location>
</feature>
<proteinExistence type="predicted"/>
<dbReference type="GO" id="GO:0055085">
    <property type="term" value="P:transmembrane transport"/>
    <property type="evidence" value="ECO:0007669"/>
    <property type="project" value="InterPro"/>
</dbReference>
<evidence type="ECO:0000313" key="7">
    <source>
        <dbReference type="EMBL" id="ABJ84313.1"/>
    </source>
</evidence>
<evidence type="ECO:0000256" key="3">
    <source>
        <dbReference type="ARBA" id="ARBA00022989"/>
    </source>
</evidence>
<dbReference type="AlphaFoldDB" id="Q021R2"/>
<dbReference type="KEGG" id="sus:Acid_3340"/>
<feature type="transmembrane region" description="Helical" evidence="5">
    <location>
        <begin position="178"/>
        <end position="195"/>
    </location>
</feature>
<evidence type="ECO:0000259" key="6">
    <source>
        <dbReference type="Pfam" id="PF00916"/>
    </source>
</evidence>
<name>Q021R2_SOLUE</name>
<evidence type="ECO:0000256" key="2">
    <source>
        <dbReference type="ARBA" id="ARBA00022692"/>
    </source>
</evidence>
<dbReference type="InterPro" id="IPR011547">
    <property type="entry name" value="SLC26A/SulP_dom"/>
</dbReference>
<feature type="transmembrane region" description="Helical" evidence="5">
    <location>
        <begin position="124"/>
        <end position="142"/>
    </location>
</feature>
<dbReference type="Pfam" id="PF00916">
    <property type="entry name" value="Sulfate_transp"/>
    <property type="match status" value="1"/>
</dbReference>
<feature type="transmembrane region" description="Helical" evidence="5">
    <location>
        <begin position="316"/>
        <end position="341"/>
    </location>
</feature>
<dbReference type="InterPro" id="IPR001902">
    <property type="entry name" value="SLC26A/SulP_fam"/>
</dbReference>